<evidence type="ECO:0000256" key="4">
    <source>
        <dbReference type="ARBA" id="ARBA00023136"/>
    </source>
</evidence>
<evidence type="ECO:0000313" key="9">
    <source>
        <dbReference type="Proteomes" id="UP001497444"/>
    </source>
</evidence>
<sequence>MSVWDFDEYGNPYPSEERPDYDDNLYDNSDDYNNAAHNHHRHLDEEEEHHHHDLTHHDNQDEAFLFSDDNGEPSHSHHSGSHAAHAVHHDHQHDGHHHTSPAAHHVHSHYEQQQPSQQLHHEDYQLHENHMYEDHGNSSQNFDTVGNANNSTQHTSSPQQQQRQQQQQQQHSRSEDLFSSSRVKQLNLDEIDTLATSHRSKPWLVVLYAPWCTYCQEMEPAFNTVAQRLQHSDVFVAKFQADGDNKPYAKQYLQLESFPTILFFPANSSSVVKYQSEDREATPVSNKGKISPGSLCLEQGSKLRALWLQALYTQGATGEHPQGYWPGDKHLKSQTSSR</sequence>
<feature type="region of interest" description="Disordered" evidence="6">
    <location>
        <begin position="64"/>
        <end position="119"/>
    </location>
</feature>
<feature type="domain" description="Thioredoxin" evidence="7">
    <location>
        <begin position="156"/>
        <end position="305"/>
    </location>
</feature>
<gene>
    <name evidence="8" type="ORF">CSSPJE1EN1_LOCUS13213</name>
</gene>
<comment type="subcellular location">
    <subcellularLocation>
        <location evidence="1">Endoplasmic reticulum membrane</location>
        <topology evidence="1">Single-pass membrane protein</topology>
    </subcellularLocation>
</comment>
<dbReference type="InterPro" id="IPR017937">
    <property type="entry name" value="Thioredoxin_CS"/>
</dbReference>
<keyword evidence="9" id="KW-1185">Reference proteome</keyword>
<comment type="function">
    <text evidence="5">Probable disulfide isomerase, which participates in the folding of proteins containing disulfide bonds. May act as a dithiol oxidase. Acts as a regulator of endoplasmic reticulum-mitochondria contact sites via its ability to regulate redox signals.</text>
</comment>
<evidence type="ECO:0000256" key="2">
    <source>
        <dbReference type="ARBA" id="ARBA00022692"/>
    </source>
</evidence>
<dbReference type="PANTHER" id="PTHR46426">
    <property type="entry name" value="PROTEIN DISULFIDE-ISOMERASE TMX3"/>
    <property type="match status" value="1"/>
</dbReference>
<feature type="compositionally biased region" description="Basic residues" evidence="6">
    <location>
        <begin position="76"/>
        <end position="86"/>
    </location>
</feature>
<organism evidence="8 9">
    <name type="scientific">Sphagnum jensenii</name>
    <dbReference type="NCBI Taxonomy" id="128206"/>
    <lineage>
        <taxon>Eukaryota</taxon>
        <taxon>Viridiplantae</taxon>
        <taxon>Streptophyta</taxon>
        <taxon>Embryophyta</taxon>
        <taxon>Bryophyta</taxon>
        <taxon>Sphagnophytina</taxon>
        <taxon>Sphagnopsida</taxon>
        <taxon>Sphagnales</taxon>
        <taxon>Sphagnaceae</taxon>
        <taxon>Sphagnum</taxon>
    </lineage>
</organism>
<protein>
    <recommendedName>
        <fullName evidence="7">Thioredoxin domain-containing protein</fullName>
    </recommendedName>
</protein>
<name>A0ABP0WPZ5_9BRYO</name>
<proteinExistence type="predicted"/>
<evidence type="ECO:0000256" key="1">
    <source>
        <dbReference type="ARBA" id="ARBA00004389"/>
    </source>
</evidence>
<feature type="compositionally biased region" description="Polar residues" evidence="6">
    <location>
        <begin position="137"/>
        <end position="150"/>
    </location>
</feature>
<dbReference type="Pfam" id="PF00085">
    <property type="entry name" value="Thioredoxin"/>
    <property type="match status" value="1"/>
</dbReference>
<dbReference type="EMBL" id="OZ020097">
    <property type="protein sequence ID" value="CAK9267735.1"/>
    <property type="molecule type" value="Genomic_DNA"/>
</dbReference>
<keyword evidence="2" id="KW-0812">Transmembrane</keyword>
<reference evidence="8 9" key="1">
    <citation type="submission" date="2024-02" db="EMBL/GenBank/DDBJ databases">
        <authorList>
            <consortium name="ELIXIR-Norway"/>
            <consortium name="Elixir Norway"/>
        </authorList>
    </citation>
    <scope>NUCLEOTIDE SEQUENCE [LARGE SCALE GENOMIC DNA]</scope>
</reference>
<dbReference type="PROSITE" id="PS51352">
    <property type="entry name" value="THIOREDOXIN_2"/>
    <property type="match status" value="1"/>
</dbReference>
<dbReference type="PANTHER" id="PTHR46426:SF1">
    <property type="entry name" value="PROTEIN DISULFIDE-ISOMERASE TMX3"/>
    <property type="match status" value="1"/>
</dbReference>
<feature type="compositionally biased region" description="Low complexity" evidence="6">
    <location>
        <begin position="151"/>
        <end position="171"/>
    </location>
</feature>
<evidence type="ECO:0000256" key="5">
    <source>
        <dbReference type="ARBA" id="ARBA00045246"/>
    </source>
</evidence>
<evidence type="ECO:0000259" key="7">
    <source>
        <dbReference type="PROSITE" id="PS51352"/>
    </source>
</evidence>
<keyword evidence="4" id="KW-0472">Membrane</keyword>
<dbReference type="Gene3D" id="3.40.30.10">
    <property type="entry name" value="Glutaredoxin"/>
    <property type="match status" value="1"/>
</dbReference>
<dbReference type="InterPro" id="IPR036249">
    <property type="entry name" value="Thioredoxin-like_sf"/>
</dbReference>
<feature type="region of interest" description="Disordered" evidence="6">
    <location>
        <begin position="319"/>
        <end position="338"/>
    </location>
</feature>
<dbReference type="InterPro" id="IPR052250">
    <property type="entry name" value="PDI_TMX3"/>
</dbReference>
<dbReference type="SUPFAM" id="SSF52833">
    <property type="entry name" value="Thioredoxin-like"/>
    <property type="match status" value="1"/>
</dbReference>
<accession>A0ABP0WPZ5</accession>
<keyword evidence="3" id="KW-1133">Transmembrane helix</keyword>
<dbReference type="PROSITE" id="PS00194">
    <property type="entry name" value="THIOREDOXIN_1"/>
    <property type="match status" value="1"/>
</dbReference>
<dbReference type="Proteomes" id="UP001497444">
    <property type="component" value="Chromosome 2"/>
</dbReference>
<feature type="compositionally biased region" description="Basic residues" evidence="6">
    <location>
        <begin position="94"/>
        <end position="107"/>
    </location>
</feature>
<feature type="compositionally biased region" description="Acidic residues" evidence="6">
    <location>
        <begin position="19"/>
        <end position="30"/>
    </location>
</feature>
<evidence type="ECO:0000313" key="8">
    <source>
        <dbReference type="EMBL" id="CAK9267735.1"/>
    </source>
</evidence>
<evidence type="ECO:0000256" key="6">
    <source>
        <dbReference type="SAM" id="MobiDB-lite"/>
    </source>
</evidence>
<feature type="region of interest" description="Disordered" evidence="6">
    <location>
        <begin position="1"/>
        <end position="36"/>
    </location>
</feature>
<dbReference type="InterPro" id="IPR013766">
    <property type="entry name" value="Thioredoxin_domain"/>
</dbReference>
<feature type="region of interest" description="Disordered" evidence="6">
    <location>
        <begin position="132"/>
        <end position="181"/>
    </location>
</feature>
<evidence type="ECO:0000256" key="3">
    <source>
        <dbReference type="ARBA" id="ARBA00022989"/>
    </source>
</evidence>